<dbReference type="Gene3D" id="3.10.100.10">
    <property type="entry name" value="Mannose-Binding Protein A, subunit A"/>
    <property type="match status" value="1"/>
</dbReference>
<dbReference type="EMBL" id="CAXKWB010000479">
    <property type="protein sequence ID" value="CAL4060966.1"/>
    <property type="molecule type" value="Genomic_DNA"/>
</dbReference>
<comment type="caution">
    <text evidence="2">The sequence shown here is derived from an EMBL/GenBank/DDBJ whole genome shotgun (WGS) entry which is preliminary data.</text>
</comment>
<proteinExistence type="predicted"/>
<dbReference type="SMART" id="SM00034">
    <property type="entry name" value="CLECT"/>
    <property type="match status" value="1"/>
</dbReference>
<dbReference type="InterPro" id="IPR016187">
    <property type="entry name" value="CTDL_fold"/>
</dbReference>
<dbReference type="InterPro" id="IPR016186">
    <property type="entry name" value="C-type_lectin-like/link_sf"/>
</dbReference>
<sequence>DCPPTFEIIAHQCLQINTKEKMNRNQAMQYCQQKGGELVTPIDMDLFVKSLVDRGYVHLENAMWIGGQFNFEENAMLWPDGTKVKEDECNFNLNGPGNCLKYSQSEVLLETCSEELMFICEIRFIEK</sequence>
<keyword evidence="3" id="KW-1185">Reference proteome</keyword>
<reference evidence="2 3" key="1">
    <citation type="submission" date="2024-05" db="EMBL/GenBank/DDBJ databases">
        <authorList>
            <person name="Wallberg A."/>
        </authorList>
    </citation>
    <scope>NUCLEOTIDE SEQUENCE [LARGE SCALE GENOMIC DNA]</scope>
</reference>
<evidence type="ECO:0000313" key="3">
    <source>
        <dbReference type="Proteomes" id="UP001497623"/>
    </source>
</evidence>
<feature type="non-terminal residue" evidence="2">
    <location>
        <position position="1"/>
    </location>
</feature>
<feature type="non-terminal residue" evidence="2">
    <location>
        <position position="127"/>
    </location>
</feature>
<dbReference type="Proteomes" id="UP001497623">
    <property type="component" value="Unassembled WGS sequence"/>
</dbReference>
<dbReference type="SUPFAM" id="SSF56436">
    <property type="entry name" value="C-type lectin-like"/>
    <property type="match status" value="1"/>
</dbReference>
<dbReference type="InterPro" id="IPR001304">
    <property type="entry name" value="C-type_lectin-like"/>
</dbReference>
<organism evidence="2 3">
    <name type="scientific">Meganyctiphanes norvegica</name>
    <name type="common">Northern krill</name>
    <name type="synonym">Thysanopoda norvegica</name>
    <dbReference type="NCBI Taxonomy" id="48144"/>
    <lineage>
        <taxon>Eukaryota</taxon>
        <taxon>Metazoa</taxon>
        <taxon>Ecdysozoa</taxon>
        <taxon>Arthropoda</taxon>
        <taxon>Crustacea</taxon>
        <taxon>Multicrustacea</taxon>
        <taxon>Malacostraca</taxon>
        <taxon>Eumalacostraca</taxon>
        <taxon>Eucarida</taxon>
        <taxon>Euphausiacea</taxon>
        <taxon>Euphausiidae</taxon>
        <taxon>Meganyctiphanes</taxon>
    </lineage>
</organism>
<dbReference type="PROSITE" id="PS50041">
    <property type="entry name" value="C_TYPE_LECTIN_2"/>
    <property type="match status" value="1"/>
</dbReference>
<feature type="domain" description="C-type lectin" evidence="1">
    <location>
        <begin position="9"/>
        <end position="121"/>
    </location>
</feature>
<dbReference type="AlphaFoldDB" id="A0AAV2PKQ1"/>
<evidence type="ECO:0000259" key="1">
    <source>
        <dbReference type="PROSITE" id="PS50041"/>
    </source>
</evidence>
<dbReference type="CDD" id="cd00037">
    <property type="entry name" value="CLECT"/>
    <property type="match status" value="1"/>
</dbReference>
<dbReference type="Pfam" id="PF00059">
    <property type="entry name" value="Lectin_C"/>
    <property type="match status" value="1"/>
</dbReference>
<accession>A0AAV2PKQ1</accession>
<name>A0AAV2PKQ1_MEGNR</name>
<evidence type="ECO:0000313" key="2">
    <source>
        <dbReference type="EMBL" id="CAL4060966.1"/>
    </source>
</evidence>
<gene>
    <name evidence="2" type="ORF">MNOR_LOCUS1716</name>
</gene>
<protein>
    <recommendedName>
        <fullName evidence="1">C-type lectin domain-containing protein</fullName>
    </recommendedName>
</protein>